<dbReference type="STRING" id="15368.A0A2K2DHJ5"/>
<dbReference type="Proteomes" id="UP000008810">
    <property type="component" value="Chromosome 1"/>
</dbReference>
<dbReference type="EMBL" id="CM000880">
    <property type="protein sequence ID" value="PNT73751.1"/>
    <property type="molecule type" value="Genomic_DNA"/>
</dbReference>
<reference evidence="8" key="2">
    <citation type="submission" date="2017-06" db="EMBL/GenBank/DDBJ databases">
        <title>WGS assembly of Brachypodium distachyon.</title>
        <authorList>
            <consortium name="The International Brachypodium Initiative"/>
            <person name="Lucas S."/>
            <person name="Harmon-Smith M."/>
            <person name="Lail K."/>
            <person name="Tice H."/>
            <person name="Grimwood J."/>
            <person name="Bruce D."/>
            <person name="Barry K."/>
            <person name="Shu S."/>
            <person name="Lindquist E."/>
            <person name="Wang M."/>
            <person name="Pitluck S."/>
            <person name="Vogel J.P."/>
            <person name="Garvin D.F."/>
            <person name="Mockler T.C."/>
            <person name="Schmutz J."/>
            <person name="Rokhsar D."/>
            <person name="Bevan M.W."/>
        </authorList>
    </citation>
    <scope>NUCLEOTIDE SEQUENCE</scope>
    <source>
        <strain evidence="8">Bd21</strain>
    </source>
</reference>
<evidence type="ECO:0000256" key="5">
    <source>
        <dbReference type="ARBA" id="ARBA00023136"/>
    </source>
</evidence>
<dbReference type="NCBIfam" id="TIGR00797">
    <property type="entry name" value="matE"/>
    <property type="match status" value="1"/>
</dbReference>
<dbReference type="OrthoDB" id="2126698at2759"/>
<feature type="transmembrane region" description="Helical" evidence="6">
    <location>
        <begin position="388"/>
        <end position="412"/>
    </location>
</feature>
<dbReference type="ExpressionAtlas" id="A0A2K2DHJ5">
    <property type="expression patterns" value="baseline"/>
</dbReference>
<feature type="transmembrane region" description="Helical" evidence="6">
    <location>
        <begin position="244"/>
        <end position="265"/>
    </location>
</feature>
<feature type="transmembrane region" description="Helical" evidence="6">
    <location>
        <begin position="305"/>
        <end position="324"/>
    </location>
</feature>
<evidence type="ECO:0000313" key="8">
    <source>
        <dbReference type="EMBL" id="PNT73751.1"/>
    </source>
</evidence>
<keyword evidence="3 6" id="KW-0812">Transmembrane</keyword>
<dbReference type="CDD" id="cd13132">
    <property type="entry name" value="MATE_eukaryotic"/>
    <property type="match status" value="1"/>
</dbReference>
<feature type="transmembrane region" description="Helical" evidence="6">
    <location>
        <begin position="532"/>
        <end position="555"/>
    </location>
</feature>
<evidence type="ECO:0000256" key="4">
    <source>
        <dbReference type="ARBA" id="ARBA00022989"/>
    </source>
</evidence>
<keyword evidence="5 6" id="KW-0472">Membrane</keyword>
<feature type="region of interest" description="Disordered" evidence="7">
    <location>
        <begin position="84"/>
        <end position="108"/>
    </location>
</feature>
<dbReference type="GO" id="GO:0042910">
    <property type="term" value="F:xenobiotic transmembrane transporter activity"/>
    <property type="evidence" value="ECO:0007669"/>
    <property type="project" value="InterPro"/>
</dbReference>
<dbReference type="GO" id="GO:1990961">
    <property type="term" value="P:xenobiotic detoxification by transmembrane export across the plasma membrane"/>
    <property type="evidence" value="ECO:0007669"/>
    <property type="project" value="InterPro"/>
</dbReference>
<keyword evidence="10" id="KW-1185">Reference proteome</keyword>
<evidence type="ECO:0000256" key="6">
    <source>
        <dbReference type="RuleBase" id="RU004914"/>
    </source>
</evidence>
<reference evidence="8 9" key="1">
    <citation type="journal article" date="2010" name="Nature">
        <title>Genome sequencing and analysis of the model grass Brachypodium distachyon.</title>
        <authorList>
            <consortium name="International Brachypodium Initiative"/>
        </authorList>
    </citation>
    <scope>NUCLEOTIDE SEQUENCE [LARGE SCALE GENOMIC DNA]</scope>
    <source>
        <strain evidence="8">Bd21</strain>
        <strain evidence="9">cv. Bd21</strain>
    </source>
</reference>
<proteinExistence type="inferred from homology"/>
<dbReference type="InterPro" id="IPR045069">
    <property type="entry name" value="MATE_euk"/>
</dbReference>
<feature type="transmembrane region" description="Helical" evidence="6">
    <location>
        <begin position="272"/>
        <end position="293"/>
    </location>
</feature>
<evidence type="ECO:0000256" key="3">
    <source>
        <dbReference type="ARBA" id="ARBA00022692"/>
    </source>
</evidence>
<dbReference type="EnsemblPlants" id="PNT73751">
    <property type="protein sequence ID" value="PNT73751"/>
    <property type="gene ID" value="BRADI_1g00780v3"/>
</dbReference>
<dbReference type="GO" id="GO:0015297">
    <property type="term" value="F:antiporter activity"/>
    <property type="evidence" value="ECO:0007669"/>
    <property type="project" value="InterPro"/>
</dbReference>
<evidence type="ECO:0000313" key="9">
    <source>
        <dbReference type="EnsemblPlants" id="PNT73751"/>
    </source>
</evidence>
<dbReference type="InterPro" id="IPR002528">
    <property type="entry name" value="MATE_fam"/>
</dbReference>
<feature type="transmembrane region" description="Helical" evidence="6">
    <location>
        <begin position="432"/>
        <end position="454"/>
    </location>
</feature>
<dbReference type="SMR" id="A0A2K2DHJ5"/>
<comment type="subcellular location">
    <subcellularLocation>
        <location evidence="1">Membrane</location>
        <topology evidence="1">Multi-pass membrane protein</topology>
    </subcellularLocation>
</comment>
<sequence>MLFLYKVFIPHPEAYTTCCTQKRPLLHVSCMADNTYSSGVRQGNLLHCRNRRASLARLTFFNFFPFFPHFAHCLIPLPSMAPPPSPPLNHHDQEQQQQQERQKKEEAVDGRHGWAAAVAMEARLQRGIALPLIGMNLTWFAKLAVTTAFLGRLGDLELAAGTLGYSFANATGFAVLTGLCGAMDPICGQAHGARNAPLLRRTLLMATALLLAASAPIALLWLRVDAVLRRFGQQDDIAEVAREFVLWLLPDLVMTALLAPMKAFLSSQGVTLPTLFCSAVGLAVHIPATVWLARTRGVQGVAAAAWISDLAVALLLAAFVLVSGGGGKEEEKKKSNGGGGKMMMPTSATEWARLLRLAIPCCLNTCLEWWCYEILVLLTGRLPDPRRAVAIIAVTLNFDYLLFAAMLSLSVSASVRVSNSLGANDPSAARRASVVSVSGSVLAGIIGGLLMLALRRPWARLYTRGEEVRAGVGEAMKVMAALEVVNFPLNVCGGVVRGTARPAVGMYAVVGGFYAVALPVGVALGFKARLGIRGLLAGFIVGVAASLAVLLVVIVRMDWKAEANKARARAAAGDGDGELELELPRVVVSGAGGSKAAPDAANAAEV</sequence>
<feature type="compositionally biased region" description="Basic and acidic residues" evidence="7">
    <location>
        <begin position="89"/>
        <end position="108"/>
    </location>
</feature>
<dbReference type="PANTHER" id="PTHR11206">
    <property type="entry name" value="MULTIDRUG RESISTANCE PROTEIN"/>
    <property type="match status" value="1"/>
</dbReference>
<feature type="transmembrane region" description="Helical" evidence="6">
    <location>
        <begin position="504"/>
        <end position="526"/>
    </location>
</feature>
<protein>
    <recommendedName>
        <fullName evidence="6">Protein DETOXIFICATION</fullName>
    </recommendedName>
    <alternativeName>
        <fullName evidence="6">Multidrug and toxic compound extrusion protein</fullName>
    </alternativeName>
</protein>
<feature type="transmembrane region" description="Helical" evidence="6">
    <location>
        <begin position="203"/>
        <end position="224"/>
    </location>
</feature>
<dbReference type="GO" id="GO:0016020">
    <property type="term" value="C:membrane"/>
    <property type="evidence" value="ECO:0000318"/>
    <property type="project" value="GO_Central"/>
</dbReference>
<organism evidence="8">
    <name type="scientific">Brachypodium distachyon</name>
    <name type="common">Purple false brome</name>
    <name type="synonym">Trachynia distachya</name>
    <dbReference type="NCBI Taxonomy" id="15368"/>
    <lineage>
        <taxon>Eukaryota</taxon>
        <taxon>Viridiplantae</taxon>
        <taxon>Streptophyta</taxon>
        <taxon>Embryophyta</taxon>
        <taxon>Tracheophyta</taxon>
        <taxon>Spermatophyta</taxon>
        <taxon>Magnoliopsida</taxon>
        <taxon>Liliopsida</taxon>
        <taxon>Poales</taxon>
        <taxon>Poaceae</taxon>
        <taxon>BOP clade</taxon>
        <taxon>Pooideae</taxon>
        <taxon>Stipodae</taxon>
        <taxon>Brachypodieae</taxon>
        <taxon>Brachypodium</taxon>
    </lineage>
</organism>
<dbReference type="GO" id="GO:0022857">
    <property type="term" value="F:transmembrane transporter activity"/>
    <property type="evidence" value="ECO:0000318"/>
    <property type="project" value="GO_Central"/>
</dbReference>
<dbReference type="AlphaFoldDB" id="A0A2K2DHJ5"/>
<gene>
    <name evidence="9" type="primary">LOC104582101</name>
    <name evidence="8" type="ORF">BRADI_1g00780v3</name>
</gene>
<dbReference type="Pfam" id="PF01554">
    <property type="entry name" value="MatE"/>
    <property type="match status" value="2"/>
</dbReference>
<comment type="similarity">
    <text evidence="2 6">Belongs to the multi antimicrobial extrusion (MATE) (TC 2.A.66.1) family.</text>
</comment>
<keyword evidence="4 6" id="KW-1133">Transmembrane helix</keyword>
<evidence type="ECO:0000256" key="2">
    <source>
        <dbReference type="ARBA" id="ARBA00010199"/>
    </source>
</evidence>
<dbReference type="Gramene" id="PNT73751">
    <property type="protein sequence ID" value="PNT73751"/>
    <property type="gene ID" value="BRADI_1g00780v3"/>
</dbReference>
<reference evidence="9" key="3">
    <citation type="submission" date="2018-08" db="UniProtKB">
        <authorList>
            <consortium name="EnsemblPlants"/>
        </authorList>
    </citation>
    <scope>IDENTIFICATION</scope>
    <source>
        <strain evidence="9">cv. Bd21</strain>
    </source>
</reference>
<evidence type="ECO:0000256" key="7">
    <source>
        <dbReference type="SAM" id="MobiDB-lite"/>
    </source>
</evidence>
<accession>A0A2K2DHJ5</accession>
<evidence type="ECO:0000256" key="1">
    <source>
        <dbReference type="ARBA" id="ARBA00004141"/>
    </source>
</evidence>
<evidence type="ECO:0000313" key="10">
    <source>
        <dbReference type="Proteomes" id="UP000008810"/>
    </source>
</evidence>
<name>A0A2K2DHJ5_BRADI</name>
<comment type="caution">
    <text evidence="6">Lacks conserved residue(s) required for the propagation of feature annotation.</text>
</comment>